<reference evidence="5 6" key="1">
    <citation type="submission" date="2018-06" db="EMBL/GenBank/DDBJ databases">
        <title>Thermoflavimicrobium daqus sp. nov., a thermophilic microbe isolated from Moutai-flavour Daqu.</title>
        <authorList>
            <person name="Wang X."/>
            <person name="Zhou H."/>
        </authorList>
    </citation>
    <scope>NUCLEOTIDE SEQUENCE [LARGE SCALE GENOMIC DNA]</scope>
    <source>
        <strain evidence="5 6">FBKL4.011</strain>
    </source>
</reference>
<protein>
    <submittedName>
        <fullName evidence="5">GntR family transcriptional regulator</fullName>
    </submittedName>
</protein>
<gene>
    <name evidence="5" type="ORF">DL897_05570</name>
</gene>
<dbReference type="Gene3D" id="1.10.10.10">
    <property type="entry name" value="Winged helix-like DNA-binding domain superfamily/Winged helix DNA-binding domain"/>
    <property type="match status" value="1"/>
</dbReference>
<keyword evidence="1" id="KW-0805">Transcription regulation</keyword>
<dbReference type="Pfam" id="PF00392">
    <property type="entry name" value="GntR"/>
    <property type="match status" value="1"/>
</dbReference>
<name>A0A364K8G2_9BACL</name>
<dbReference type="Gene3D" id="1.20.120.530">
    <property type="entry name" value="GntR ligand-binding domain-like"/>
    <property type="match status" value="1"/>
</dbReference>
<dbReference type="SUPFAM" id="SSF48008">
    <property type="entry name" value="GntR ligand-binding domain-like"/>
    <property type="match status" value="1"/>
</dbReference>
<dbReference type="InterPro" id="IPR036390">
    <property type="entry name" value="WH_DNA-bd_sf"/>
</dbReference>
<dbReference type="GO" id="GO:0003700">
    <property type="term" value="F:DNA-binding transcription factor activity"/>
    <property type="evidence" value="ECO:0007669"/>
    <property type="project" value="InterPro"/>
</dbReference>
<dbReference type="RefSeq" id="WP_113658174.1">
    <property type="nucleotide sequence ID" value="NZ_KZ845664.1"/>
</dbReference>
<dbReference type="PANTHER" id="PTHR43537:SF5">
    <property type="entry name" value="UXU OPERON TRANSCRIPTIONAL REGULATOR"/>
    <property type="match status" value="1"/>
</dbReference>
<dbReference type="InterPro" id="IPR036388">
    <property type="entry name" value="WH-like_DNA-bd_sf"/>
</dbReference>
<dbReference type="Proteomes" id="UP000251213">
    <property type="component" value="Unassembled WGS sequence"/>
</dbReference>
<keyword evidence="2" id="KW-0238">DNA-binding</keyword>
<dbReference type="PANTHER" id="PTHR43537">
    <property type="entry name" value="TRANSCRIPTIONAL REGULATOR, GNTR FAMILY"/>
    <property type="match status" value="1"/>
</dbReference>
<evidence type="ECO:0000256" key="1">
    <source>
        <dbReference type="ARBA" id="ARBA00023015"/>
    </source>
</evidence>
<dbReference type="SMART" id="SM00345">
    <property type="entry name" value="HTH_GNTR"/>
    <property type="match status" value="1"/>
</dbReference>
<comment type="caution">
    <text evidence="5">The sequence shown here is derived from an EMBL/GenBank/DDBJ whole genome shotgun (WGS) entry which is preliminary data.</text>
</comment>
<reference evidence="5 6" key="2">
    <citation type="submission" date="2018-06" db="EMBL/GenBank/DDBJ databases">
        <authorList>
            <person name="Zhirakovskaya E."/>
        </authorList>
    </citation>
    <scope>NUCLEOTIDE SEQUENCE [LARGE SCALE GENOMIC DNA]</scope>
    <source>
        <strain evidence="5 6">FBKL4.011</strain>
    </source>
</reference>
<proteinExistence type="predicted"/>
<accession>A0A364K8G2</accession>
<dbReference type="GO" id="GO:0003677">
    <property type="term" value="F:DNA binding"/>
    <property type="evidence" value="ECO:0007669"/>
    <property type="project" value="UniProtKB-KW"/>
</dbReference>
<dbReference type="InterPro" id="IPR011711">
    <property type="entry name" value="GntR_C"/>
</dbReference>
<dbReference type="InterPro" id="IPR000524">
    <property type="entry name" value="Tscrpt_reg_HTH_GntR"/>
</dbReference>
<evidence type="ECO:0000259" key="4">
    <source>
        <dbReference type="PROSITE" id="PS50949"/>
    </source>
</evidence>
<keyword evidence="6" id="KW-1185">Reference proteome</keyword>
<dbReference type="PROSITE" id="PS50949">
    <property type="entry name" value="HTH_GNTR"/>
    <property type="match status" value="1"/>
</dbReference>
<feature type="domain" description="HTH gntR-type" evidence="4">
    <location>
        <begin position="12"/>
        <end position="79"/>
    </location>
</feature>
<dbReference type="Pfam" id="PF07729">
    <property type="entry name" value="FCD"/>
    <property type="match status" value="1"/>
</dbReference>
<evidence type="ECO:0000313" key="6">
    <source>
        <dbReference type="Proteomes" id="UP000251213"/>
    </source>
</evidence>
<dbReference type="PRINTS" id="PR00035">
    <property type="entry name" value="HTHGNTR"/>
</dbReference>
<dbReference type="InterPro" id="IPR008920">
    <property type="entry name" value="TF_FadR/GntR_C"/>
</dbReference>
<dbReference type="CDD" id="cd07377">
    <property type="entry name" value="WHTH_GntR"/>
    <property type="match status" value="1"/>
</dbReference>
<dbReference type="EMBL" id="QJKK01000002">
    <property type="protein sequence ID" value="RAL26490.1"/>
    <property type="molecule type" value="Genomic_DNA"/>
</dbReference>
<dbReference type="SMART" id="SM00895">
    <property type="entry name" value="FCD"/>
    <property type="match status" value="1"/>
</dbReference>
<evidence type="ECO:0000313" key="5">
    <source>
        <dbReference type="EMBL" id="RAL26490.1"/>
    </source>
</evidence>
<evidence type="ECO:0000256" key="3">
    <source>
        <dbReference type="ARBA" id="ARBA00023163"/>
    </source>
</evidence>
<dbReference type="AlphaFoldDB" id="A0A364K8G2"/>
<sequence length="216" mass="24573">MLKNHIKQISRPTLREQVYQALKKAIVTLELEPGQRLNDVELASQFGVSRTPVREALKRLEDDRLVESIPGSITRVKPLDEEEAKHAFTVVAALHSLATRLAVPKLTQHHIDQLEQINQSLHQALQEADIIKAINEDNHFHYQFLEMAENPEINLALDRITSKIYRLELAKFGSTEGLHSVQEHEEILIACKKGDAQKAAYLVEQNWLSLGKLLIK</sequence>
<organism evidence="5 6">
    <name type="scientific">Thermoflavimicrobium daqui</name>
    <dbReference type="NCBI Taxonomy" id="2137476"/>
    <lineage>
        <taxon>Bacteria</taxon>
        <taxon>Bacillati</taxon>
        <taxon>Bacillota</taxon>
        <taxon>Bacilli</taxon>
        <taxon>Bacillales</taxon>
        <taxon>Thermoactinomycetaceae</taxon>
        <taxon>Thermoflavimicrobium</taxon>
    </lineage>
</organism>
<dbReference type="OrthoDB" id="368257at2"/>
<keyword evidence="3" id="KW-0804">Transcription</keyword>
<evidence type="ECO:0000256" key="2">
    <source>
        <dbReference type="ARBA" id="ARBA00023125"/>
    </source>
</evidence>
<dbReference type="SUPFAM" id="SSF46785">
    <property type="entry name" value="Winged helix' DNA-binding domain"/>
    <property type="match status" value="1"/>
</dbReference>